<dbReference type="OrthoDB" id="5968456at2759"/>
<protein>
    <submittedName>
        <fullName evidence="9">Interleukin-6 receptor subunit beta-like isoform X1</fullName>
    </submittedName>
</protein>
<dbReference type="GO" id="GO:0043235">
    <property type="term" value="C:receptor complex"/>
    <property type="evidence" value="ECO:0007669"/>
    <property type="project" value="TreeGrafter"/>
</dbReference>
<dbReference type="GO" id="GO:0019955">
    <property type="term" value="F:cytokine binding"/>
    <property type="evidence" value="ECO:0007669"/>
    <property type="project" value="TreeGrafter"/>
</dbReference>
<evidence type="ECO:0000259" key="7">
    <source>
        <dbReference type="PROSITE" id="PS50853"/>
    </source>
</evidence>
<feature type="domain" description="Fibronectin type-III" evidence="7">
    <location>
        <begin position="172"/>
        <end position="269"/>
    </location>
</feature>
<dbReference type="GeneID" id="106546711"/>
<reference evidence="9" key="1">
    <citation type="submission" date="2025-08" db="UniProtKB">
        <authorList>
            <consortium name="RefSeq"/>
        </authorList>
    </citation>
    <scope>IDENTIFICATION</scope>
    <source>
        <tissue evidence="9">Skeletal muscle</tissue>
    </source>
</reference>
<keyword evidence="3" id="KW-1015">Disulfide bond</keyword>
<sequence length="717" mass="81402">MAPKTQSVFICLQKTMRVSGPFVRMELNHLLKFQGELRKLLFILSIAWSTGVPAYRCFVDKKVRSGCNSSMCKIKPDWQDDMTFYFNYNSGLHLSWSLLSDIPDPFAYTVYLNWTFSNCCEKLEKVSSPFNRPRLYVHKDYYVTIWVTANYSHGSCVTTKNITIRPTEIEKCPSPFNINTQQLFNKLIITWESPEDILQYELQYKEATQRTSSWIPVSMEMNVFNVTIPDVKPAASYVVRLRCIPKNNHCSVCLWTKEISIPYKLTQKPTILENITKEISPGKRSLSLTWKTCESEHTIGYLIHIKRILDSFHGIPYLNITKPWLHLNLSMATYNIKITAYNEHGNSPSVNYRIPDFMSTYSDLPGNLIISNQQNYTNITWNLKYNPPCLAIDWGTGIEDMKSKSFCQNETSVILDHLQPYQLYKVMLHALDRQSKDLMKDERTLVVANFYAVEGVPRIGPANLIIPVVTKHSAVVKWTEIPAKDCLGFLLGYRIHYTEVANSISWALTLNSSIKQHHLVDLKANTHYTVHVSGITSKGEGAQSLPQDFTTLKYDQGEFGGMVVGLCLGLIIIPAIAITICSSVLKRSRKSCWPPVPNPRDSSAMQVAERTFPVALLRPSFQPLLPSAPVNKADKLYVIKNDLEVFPPTSPATGRVSTEYSEAVARGKEKTLPKPHNRVNASEKVKAGLHLDYVGMEFSHKAMQQLSENLPTKTVHL</sequence>
<dbReference type="PROSITE" id="PS50853">
    <property type="entry name" value="FN3"/>
    <property type="match status" value="2"/>
</dbReference>
<dbReference type="Proteomes" id="UP000504617">
    <property type="component" value="Unplaced"/>
</dbReference>
<evidence type="ECO:0000256" key="1">
    <source>
        <dbReference type="ARBA" id="ARBA00022729"/>
    </source>
</evidence>
<dbReference type="PANTHER" id="PTHR23036">
    <property type="entry name" value="CYTOKINE RECEPTOR"/>
    <property type="match status" value="1"/>
</dbReference>
<keyword evidence="1" id="KW-0732">Signal</keyword>
<dbReference type="SUPFAM" id="SSF49265">
    <property type="entry name" value="Fibronectin type III"/>
    <property type="match status" value="3"/>
</dbReference>
<keyword evidence="8" id="KW-1185">Reference proteome</keyword>
<proteinExistence type="predicted"/>
<feature type="transmembrane region" description="Helical" evidence="6">
    <location>
        <begin position="559"/>
        <end position="581"/>
    </location>
</feature>
<accession>A0A6I9XST7</accession>
<organism evidence="8 9">
    <name type="scientific">Thamnophis sirtalis</name>
    <dbReference type="NCBI Taxonomy" id="35019"/>
    <lineage>
        <taxon>Eukaryota</taxon>
        <taxon>Metazoa</taxon>
        <taxon>Chordata</taxon>
        <taxon>Craniata</taxon>
        <taxon>Vertebrata</taxon>
        <taxon>Euteleostomi</taxon>
        <taxon>Lepidosauria</taxon>
        <taxon>Squamata</taxon>
        <taxon>Bifurcata</taxon>
        <taxon>Unidentata</taxon>
        <taxon>Episquamata</taxon>
        <taxon>Toxicofera</taxon>
        <taxon>Serpentes</taxon>
        <taxon>Colubroidea</taxon>
        <taxon>Colubridae</taxon>
        <taxon>Natricinae</taxon>
        <taxon>Thamnophis</taxon>
    </lineage>
</organism>
<evidence type="ECO:0000313" key="8">
    <source>
        <dbReference type="Proteomes" id="UP000504617"/>
    </source>
</evidence>
<dbReference type="InterPro" id="IPR050379">
    <property type="entry name" value="Type-I_Cytokine_Rcpt"/>
</dbReference>
<dbReference type="GO" id="GO:0009897">
    <property type="term" value="C:external side of plasma membrane"/>
    <property type="evidence" value="ECO:0007669"/>
    <property type="project" value="TreeGrafter"/>
</dbReference>
<dbReference type="KEGG" id="tsr:106546711"/>
<dbReference type="AlphaFoldDB" id="A0A6I9XST7"/>
<evidence type="ECO:0000313" key="9">
    <source>
        <dbReference type="RefSeq" id="XP_013919129.1"/>
    </source>
</evidence>
<dbReference type="InterPro" id="IPR003961">
    <property type="entry name" value="FN3_dom"/>
</dbReference>
<keyword evidence="5" id="KW-0325">Glycoprotein</keyword>
<dbReference type="Pfam" id="PF00041">
    <property type="entry name" value="fn3"/>
    <property type="match status" value="1"/>
</dbReference>
<gene>
    <name evidence="9" type="primary">LOC106546711</name>
</gene>
<dbReference type="FunFam" id="2.60.40.10:FF:000028">
    <property type="entry name" value="Neuronal cell adhesion molecule"/>
    <property type="match status" value="1"/>
</dbReference>
<keyword evidence="2" id="KW-0677">Repeat</keyword>
<dbReference type="GO" id="GO:0004896">
    <property type="term" value="F:cytokine receptor activity"/>
    <property type="evidence" value="ECO:0007669"/>
    <property type="project" value="TreeGrafter"/>
</dbReference>
<dbReference type="SMART" id="SM00060">
    <property type="entry name" value="FN3"/>
    <property type="match status" value="4"/>
</dbReference>
<keyword evidence="6" id="KW-0812">Transmembrane</keyword>
<keyword evidence="6" id="KW-1133">Transmembrane helix</keyword>
<name>A0A6I9XST7_9SAUR</name>
<dbReference type="PANTHER" id="PTHR23036:SF194">
    <property type="entry name" value="FIBRONECTIN TYPE-III DOMAIN-CONTAINING PROTEIN"/>
    <property type="match status" value="1"/>
</dbReference>
<keyword evidence="4" id="KW-0675">Receptor</keyword>
<dbReference type="Gene3D" id="2.60.40.10">
    <property type="entry name" value="Immunoglobulins"/>
    <property type="match status" value="3"/>
</dbReference>
<feature type="domain" description="Fibronectin type-III" evidence="7">
    <location>
        <begin position="460"/>
        <end position="554"/>
    </location>
</feature>
<evidence type="ECO:0000256" key="3">
    <source>
        <dbReference type="ARBA" id="ARBA00023157"/>
    </source>
</evidence>
<keyword evidence="6" id="KW-0472">Membrane</keyword>
<dbReference type="InterPro" id="IPR036116">
    <property type="entry name" value="FN3_sf"/>
</dbReference>
<dbReference type="CDD" id="cd00063">
    <property type="entry name" value="FN3"/>
    <property type="match status" value="2"/>
</dbReference>
<evidence type="ECO:0000256" key="2">
    <source>
        <dbReference type="ARBA" id="ARBA00022737"/>
    </source>
</evidence>
<dbReference type="InterPro" id="IPR013783">
    <property type="entry name" value="Ig-like_fold"/>
</dbReference>
<evidence type="ECO:0000256" key="5">
    <source>
        <dbReference type="ARBA" id="ARBA00023180"/>
    </source>
</evidence>
<dbReference type="RefSeq" id="XP_013919129.1">
    <property type="nucleotide sequence ID" value="XM_014063654.1"/>
</dbReference>
<evidence type="ECO:0000256" key="4">
    <source>
        <dbReference type="ARBA" id="ARBA00023170"/>
    </source>
</evidence>
<evidence type="ECO:0000256" key="6">
    <source>
        <dbReference type="SAM" id="Phobius"/>
    </source>
</evidence>